<name>A0ABN9X512_9DINO</name>
<keyword evidence="4" id="KW-1185">Reference proteome</keyword>
<evidence type="ECO:0000256" key="2">
    <source>
        <dbReference type="SAM" id="Phobius"/>
    </source>
</evidence>
<feature type="region of interest" description="Disordered" evidence="1">
    <location>
        <begin position="202"/>
        <end position="221"/>
    </location>
</feature>
<proteinExistence type="predicted"/>
<keyword evidence="2" id="KW-0472">Membrane</keyword>
<organism evidence="3 4">
    <name type="scientific">Prorocentrum cordatum</name>
    <dbReference type="NCBI Taxonomy" id="2364126"/>
    <lineage>
        <taxon>Eukaryota</taxon>
        <taxon>Sar</taxon>
        <taxon>Alveolata</taxon>
        <taxon>Dinophyceae</taxon>
        <taxon>Prorocentrales</taxon>
        <taxon>Prorocentraceae</taxon>
        <taxon>Prorocentrum</taxon>
    </lineage>
</organism>
<accession>A0ABN9X512</accession>
<gene>
    <name evidence="3" type="ORF">PCOR1329_LOCUS73507</name>
</gene>
<keyword evidence="2" id="KW-0812">Transmembrane</keyword>
<evidence type="ECO:0000313" key="4">
    <source>
        <dbReference type="Proteomes" id="UP001189429"/>
    </source>
</evidence>
<sequence length="389" mass="42741">MYRKLQSVNERTSAQGITIHDLVERLGHLEEQLDLARAHPRLPVERSASWDREVDRAILVINSKEEVPFSGVEGAIGSWLRLSRRFMFRFKGDLDATVEHRVRHAFSALRDDRGTWQRFSVDLPLGRTVQLFVGLDEKRHAQAREMAVKRAVRALSEHLGVRVFVDRDAGIIGHQWGPLVSLQMDPVEAPPHALEQCETGRFAHGQGPPGRPGQKPFPASFGRVGWATRSRARTRCASRRGAASPSATSPKVFLVLKSAAVLPPSFLSTCPMHSRLVASVKSVDGCWRRLVAIASLASLSCAGVPIIMALLTLIFFGPVTWHVPSGSLSSTTRCVSLRPSPGTSISPTRGRFARRLFLARPPPPEPLAPANPVGFYGPVVFPVGHYSFG</sequence>
<protein>
    <submittedName>
        <fullName evidence="3">Uncharacterized protein</fullName>
    </submittedName>
</protein>
<evidence type="ECO:0000313" key="3">
    <source>
        <dbReference type="EMBL" id="CAK0894468.1"/>
    </source>
</evidence>
<dbReference type="Proteomes" id="UP001189429">
    <property type="component" value="Unassembled WGS sequence"/>
</dbReference>
<comment type="caution">
    <text evidence="3">The sequence shown here is derived from an EMBL/GenBank/DDBJ whole genome shotgun (WGS) entry which is preliminary data.</text>
</comment>
<keyword evidence="2" id="KW-1133">Transmembrane helix</keyword>
<feature type="transmembrane region" description="Helical" evidence="2">
    <location>
        <begin position="290"/>
        <end position="316"/>
    </location>
</feature>
<reference evidence="3" key="1">
    <citation type="submission" date="2023-10" db="EMBL/GenBank/DDBJ databases">
        <authorList>
            <person name="Chen Y."/>
            <person name="Shah S."/>
            <person name="Dougan E. K."/>
            <person name="Thang M."/>
            <person name="Chan C."/>
        </authorList>
    </citation>
    <scope>NUCLEOTIDE SEQUENCE [LARGE SCALE GENOMIC DNA]</scope>
</reference>
<dbReference type="EMBL" id="CAUYUJ010019903">
    <property type="protein sequence ID" value="CAK0894468.1"/>
    <property type="molecule type" value="Genomic_DNA"/>
</dbReference>
<evidence type="ECO:0000256" key="1">
    <source>
        <dbReference type="SAM" id="MobiDB-lite"/>
    </source>
</evidence>